<name>A0A7J4XNG8_9BACE</name>
<feature type="domain" description="SusD-like N-terminal" evidence="1">
    <location>
        <begin position="26"/>
        <end position="231"/>
    </location>
</feature>
<dbReference type="Pfam" id="PF14322">
    <property type="entry name" value="SusD-like_3"/>
    <property type="match status" value="1"/>
</dbReference>
<dbReference type="RefSeq" id="WP_007479720.1">
    <property type="nucleotide sequence ID" value="NZ_JADNPJ010000002.1"/>
</dbReference>
<proteinExistence type="predicted"/>
<dbReference type="EMBL" id="VWMK01000002">
    <property type="protein sequence ID" value="KAA3769536.1"/>
    <property type="molecule type" value="Genomic_DNA"/>
</dbReference>
<dbReference type="InterPro" id="IPR033985">
    <property type="entry name" value="SusD-like_N"/>
</dbReference>
<sequence>MKNQNKYSIGLAVIAMLLATSSCEGFLDKMPDNRTELDNSEKVLQLLVSAYPSGTYMQITELMSDNVADNGPLYMTFNKSVEESYKWQDFTDNQQDTPQYIWNEYYKAIAAANHALEYLNNSEEETEDELASRGEALVCRAYSHFILVNVFCKAYNSQTSSVDLGIPYVEKPEKIVSGQYARGTVAEVYEKINRDIEEGLPLIDDTKYKSSVIKYHFNQKAAYAFAARFNLYYGNYEKAIKYATKAIGENPAKVLRDQVQYKSIAAAKDCGIAYVKSELACNLLLMPATSMWNYNHWRSQYSRYAMNTAKLQTTYWSLGPWVAPDYLYQALKIYGNDQVSYYPKLYGFIEYTDVISGIGYLNIVNTVFTTDETLLCRAEAYIHMKDYSNATKDLSYWYDSHTLPGVKALTEDRIDSYYETADQAVRPELHPMFEIEPGKQLNFMYCLLHFRRIETVHEGLRWFDIKRFGIEIEHNIAGQANDILTKDDPRRALQLPADVIGAGMQPNPR</sequence>
<comment type="caution">
    <text evidence="2">The sequence shown here is derived from an EMBL/GenBank/DDBJ whole genome shotgun (WGS) entry which is preliminary data.</text>
</comment>
<dbReference type="Proteomes" id="UP000422221">
    <property type="component" value="Unassembled WGS sequence"/>
</dbReference>
<dbReference type="SUPFAM" id="SSF48452">
    <property type="entry name" value="TPR-like"/>
    <property type="match status" value="1"/>
</dbReference>
<evidence type="ECO:0000259" key="1">
    <source>
        <dbReference type="Pfam" id="PF14322"/>
    </source>
</evidence>
<dbReference type="InterPro" id="IPR011990">
    <property type="entry name" value="TPR-like_helical_dom_sf"/>
</dbReference>
<reference evidence="2 3" key="1">
    <citation type="journal article" date="2019" name="Nat. Med.">
        <title>A library of human gut bacterial isolates paired with longitudinal multiomics data enables mechanistic microbiome research.</title>
        <authorList>
            <person name="Poyet M."/>
            <person name="Groussin M."/>
            <person name="Gibbons S.M."/>
            <person name="Avila-Pacheco J."/>
            <person name="Jiang X."/>
            <person name="Kearney S.M."/>
            <person name="Perrotta A.R."/>
            <person name="Berdy B."/>
            <person name="Zhao S."/>
            <person name="Lieberman T.D."/>
            <person name="Swanson P.K."/>
            <person name="Smith M."/>
            <person name="Roesemann S."/>
            <person name="Alexander J.E."/>
            <person name="Rich S.A."/>
            <person name="Livny J."/>
            <person name="Vlamakis H."/>
            <person name="Clish C."/>
            <person name="Bullock K."/>
            <person name="Deik A."/>
            <person name="Scott J."/>
            <person name="Pierce K.A."/>
            <person name="Xavier R.J."/>
            <person name="Alm E.J."/>
        </authorList>
    </citation>
    <scope>NUCLEOTIDE SEQUENCE [LARGE SCALE GENOMIC DNA]</scope>
    <source>
        <strain evidence="2 3">BIOML-A10</strain>
    </source>
</reference>
<evidence type="ECO:0000313" key="2">
    <source>
        <dbReference type="EMBL" id="KAA3769536.1"/>
    </source>
</evidence>
<evidence type="ECO:0000313" key="3">
    <source>
        <dbReference type="Proteomes" id="UP000422221"/>
    </source>
</evidence>
<dbReference type="Gene3D" id="1.25.40.390">
    <property type="match status" value="2"/>
</dbReference>
<accession>A0A7J4XNG8</accession>
<dbReference type="GO" id="GO:0009279">
    <property type="term" value="C:cell outer membrane"/>
    <property type="evidence" value="ECO:0007669"/>
    <property type="project" value="UniProtKB-SubCell"/>
</dbReference>
<dbReference type="PROSITE" id="PS51257">
    <property type="entry name" value="PROKAR_LIPOPROTEIN"/>
    <property type="match status" value="1"/>
</dbReference>
<protein>
    <submittedName>
        <fullName evidence="2">RagB/SusD family nutrient uptake outer membrane protein</fullName>
    </submittedName>
</protein>
<organism evidence="2 3">
    <name type="scientific">Bacteroides salyersiae</name>
    <dbReference type="NCBI Taxonomy" id="291644"/>
    <lineage>
        <taxon>Bacteria</taxon>
        <taxon>Pseudomonadati</taxon>
        <taxon>Bacteroidota</taxon>
        <taxon>Bacteroidia</taxon>
        <taxon>Bacteroidales</taxon>
        <taxon>Bacteroidaceae</taxon>
        <taxon>Bacteroides</taxon>
    </lineage>
</organism>
<dbReference type="AlphaFoldDB" id="A0A7J4XNG8"/>
<gene>
    <name evidence="2" type="ORF">F3F73_03710</name>
</gene>